<feature type="signal peptide" evidence="1">
    <location>
        <begin position="1"/>
        <end position="23"/>
    </location>
</feature>
<dbReference type="EnsemblMetazoa" id="XM_003388929.3">
    <property type="protein sequence ID" value="XP_003388977.1"/>
    <property type="gene ID" value="LOC100641981"/>
</dbReference>
<dbReference type="InterPro" id="IPR039564">
    <property type="entry name" value="Peptidase_C39-like"/>
</dbReference>
<dbReference type="AlphaFoldDB" id="A0A1X7U5Q0"/>
<gene>
    <name evidence="3" type="primary">100641981</name>
</gene>
<evidence type="ECO:0000313" key="3">
    <source>
        <dbReference type="EnsemblMetazoa" id="Aqu2.1.22791_001"/>
    </source>
</evidence>
<dbReference type="KEGG" id="aqu:100641981"/>
<feature type="domain" description="Peptidase C39-like" evidence="2">
    <location>
        <begin position="38"/>
        <end position="171"/>
    </location>
</feature>
<reference evidence="3" key="2">
    <citation type="submission" date="2017-05" db="UniProtKB">
        <authorList>
            <consortium name="EnsemblMetazoa"/>
        </authorList>
    </citation>
    <scope>IDENTIFICATION</scope>
</reference>
<dbReference type="PANTHER" id="PTHR40524:SF1">
    <property type="entry name" value="PEPTIDASE C39-LIKE DOMAIN-CONTAINING PROTEIN"/>
    <property type="match status" value="1"/>
</dbReference>
<feature type="chain" id="PRO_5010876647" description="Peptidase C39-like domain-containing protein" evidence="1">
    <location>
        <begin position="24"/>
        <end position="192"/>
    </location>
</feature>
<evidence type="ECO:0000259" key="2">
    <source>
        <dbReference type="Pfam" id="PF13529"/>
    </source>
</evidence>
<dbReference type="eggNOG" id="ENOG502S2XM">
    <property type="taxonomic scope" value="Eukaryota"/>
</dbReference>
<organism evidence="3">
    <name type="scientific">Amphimedon queenslandica</name>
    <name type="common">Sponge</name>
    <dbReference type="NCBI Taxonomy" id="400682"/>
    <lineage>
        <taxon>Eukaryota</taxon>
        <taxon>Metazoa</taxon>
        <taxon>Porifera</taxon>
        <taxon>Demospongiae</taxon>
        <taxon>Heteroscleromorpha</taxon>
        <taxon>Haplosclerida</taxon>
        <taxon>Niphatidae</taxon>
        <taxon>Amphimedon</taxon>
    </lineage>
</organism>
<evidence type="ECO:0000256" key="1">
    <source>
        <dbReference type="SAM" id="SignalP"/>
    </source>
</evidence>
<accession>A0A1X7U5Q0</accession>
<reference evidence="4" key="1">
    <citation type="journal article" date="2010" name="Nature">
        <title>The Amphimedon queenslandica genome and the evolution of animal complexity.</title>
        <authorList>
            <person name="Srivastava M."/>
            <person name="Simakov O."/>
            <person name="Chapman J."/>
            <person name="Fahey B."/>
            <person name="Gauthier M.E."/>
            <person name="Mitros T."/>
            <person name="Richards G.S."/>
            <person name="Conaco C."/>
            <person name="Dacre M."/>
            <person name="Hellsten U."/>
            <person name="Larroux C."/>
            <person name="Putnam N.H."/>
            <person name="Stanke M."/>
            <person name="Adamska M."/>
            <person name="Darling A."/>
            <person name="Degnan S.M."/>
            <person name="Oakley T.H."/>
            <person name="Plachetzki D.C."/>
            <person name="Zhai Y."/>
            <person name="Adamski M."/>
            <person name="Calcino A."/>
            <person name="Cummins S.F."/>
            <person name="Goodstein D.M."/>
            <person name="Harris C."/>
            <person name="Jackson D.J."/>
            <person name="Leys S.P."/>
            <person name="Shu S."/>
            <person name="Woodcroft B.J."/>
            <person name="Vervoort M."/>
            <person name="Kosik K.S."/>
            <person name="Manning G."/>
            <person name="Degnan B.M."/>
            <person name="Rokhsar D.S."/>
        </authorList>
    </citation>
    <scope>NUCLEOTIDE SEQUENCE [LARGE SCALE GENOMIC DNA]</scope>
</reference>
<name>A0A1X7U5Q0_AMPQE</name>
<protein>
    <recommendedName>
        <fullName evidence="2">Peptidase C39-like domain-containing protein</fullName>
    </recommendedName>
</protein>
<dbReference type="Pfam" id="PF13529">
    <property type="entry name" value="Peptidase_C39_2"/>
    <property type="match status" value="1"/>
</dbReference>
<dbReference type="OrthoDB" id="293230at2759"/>
<proteinExistence type="predicted"/>
<keyword evidence="1" id="KW-0732">Signal</keyword>
<dbReference type="PANTHER" id="PTHR40524">
    <property type="entry name" value="PEPTIDASE_C39_2 DOMAIN-CONTAINING PROTEIN"/>
    <property type="match status" value="1"/>
</dbReference>
<sequence>MATLDTGLCLCFFFLFLTQVVVGLDPVNQVNFKVPLAYPKFDQCDPAWANDMMADKTVCKVGCLMTSVSMAIRYYNITINNKEATPGILNQWLRTNGGYDNESDLYEPALDKLSNKIKYIGKQKELMWSDIVDNLNNGTVTIANVKHGKHFVLMVGYTEPVSDSWLVNDPYPPFNQTVYTTDEIVGYRVFTM</sequence>
<evidence type="ECO:0000313" key="4">
    <source>
        <dbReference type="Proteomes" id="UP000007879"/>
    </source>
</evidence>
<dbReference type="EnsemblMetazoa" id="Aqu2.1.22791_001">
    <property type="protein sequence ID" value="Aqu2.1.22791_001"/>
    <property type="gene ID" value="Aqu2.1.22791"/>
</dbReference>
<dbReference type="InParanoid" id="A0A1X7U5Q0"/>
<dbReference type="Gene3D" id="3.90.70.10">
    <property type="entry name" value="Cysteine proteinases"/>
    <property type="match status" value="1"/>
</dbReference>
<keyword evidence="4" id="KW-1185">Reference proteome</keyword>
<dbReference type="Proteomes" id="UP000007879">
    <property type="component" value="Unassembled WGS sequence"/>
</dbReference>